<dbReference type="InterPro" id="IPR046824">
    <property type="entry name" value="Mss51-like_C"/>
</dbReference>
<name>A0AAV2S6K3_MEGNR</name>
<accession>A0AAV2S6K3</accession>
<organism evidence="3 4">
    <name type="scientific">Meganyctiphanes norvegica</name>
    <name type="common">Northern krill</name>
    <name type="synonym">Thysanopoda norvegica</name>
    <dbReference type="NCBI Taxonomy" id="48144"/>
    <lineage>
        <taxon>Eukaryota</taxon>
        <taxon>Metazoa</taxon>
        <taxon>Ecdysozoa</taxon>
        <taxon>Arthropoda</taxon>
        <taxon>Crustacea</taxon>
        <taxon>Multicrustacea</taxon>
        <taxon>Malacostraca</taxon>
        <taxon>Eumalacostraca</taxon>
        <taxon>Eucarida</taxon>
        <taxon>Euphausiacea</taxon>
        <taxon>Euphausiidae</taxon>
        <taxon>Meganyctiphanes</taxon>
    </lineage>
</organism>
<keyword evidence="4" id="KW-1185">Reference proteome</keyword>
<feature type="compositionally biased region" description="Basic residues" evidence="1">
    <location>
        <begin position="168"/>
        <end position="184"/>
    </location>
</feature>
<dbReference type="Proteomes" id="UP001497623">
    <property type="component" value="Unassembled WGS sequence"/>
</dbReference>
<dbReference type="EMBL" id="CAXKWB010042303">
    <property type="protein sequence ID" value="CAL4157587.1"/>
    <property type="molecule type" value="Genomic_DNA"/>
</dbReference>
<evidence type="ECO:0000259" key="2">
    <source>
        <dbReference type="Pfam" id="PF20179"/>
    </source>
</evidence>
<evidence type="ECO:0000256" key="1">
    <source>
        <dbReference type="SAM" id="MobiDB-lite"/>
    </source>
</evidence>
<dbReference type="PANTHER" id="PTHR28069">
    <property type="entry name" value="GH20023P"/>
    <property type="match status" value="1"/>
</dbReference>
<dbReference type="AlphaFoldDB" id="A0AAV2S6K3"/>
<evidence type="ECO:0000313" key="4">
    <source>
        <dbReference type="Proteomes" id="UP001497623"/>
    </source>
</evidence>
<proteinExistence type="predicted"/>
<evidence type="ECO:0000313" key="3">
    <source>
        <dbReference type="EMBL" id="CAL4157587.1"/>
    </source>
</evidence>
<sequence>GEDRKKGFPSTQKLCKDCQNHGRELTITLWLGNYHEYFSSDDYEDPDLIINYNSLFHHGLDWGDLHSYNLVSDMTMDNTLVLVTSPWKQCLKKEMSSFKALYKEHCKDDTRSLEYLVEPTENPYRSHKPTRGPPGGKMCVRYENHYYMLFRGKQIDIDSKEKIMKGNKSSKKSKSSGKKGRRKD</sequence>
<feature type="domain" description="Mitochondrial splicing suppressor 51-like C-terminal" evidence="2">
    <location>
        <begin position="10"/>
        <end position="131"/>
    </location>
</feature>
<protein>
    <recommendedName>
        <fullName evidence="2">Mitochondrial splicing suppressor 51-like C-terminal domain-containing protein</fullName>
    </recommendedName>
</protein>
<comment type="caution">
    <text evidence="3">The sequence shown here is derived from an EMBL/GenBank/DDBJ whole genome shotgun (WGS) entry which is preliminary data.</text>
</comment>
<reference evidence="3 4" key="1">
    <citation type="submission" date="2024-05" db="EMBL/GenBank/DDBJ databases">
        <authorList>
            <person name="Wallberg A."/>
        </authorList>
    </citation>
    <scope>NUCLEOTIDE SEQUENCE [LARGE SCALE GENOMIC DNA]</scope>
</reference>
<gene>
    <name evidence="3" type="ORF">MNOR_LOCUS31945</name>
</gene>
<feature type="region of interest" description="Disordered" evidence="1">
    <location>
        <begin position="159"/>
        <end position="184"/>
    </location>
</feature>
<feature type="non-terminal residue" evidence="3">
    <location>
        <position position="1"/>
    </location>
</feature>
<dbReference type="Pfam" id="PF20179">
    <property type="entry name" value="MSS51_C"/>
    <property type="match status" value="1"/>
</dbReference>